<feature type="domain" description="N-acetylmuramoyl-L-alanine amidase" evidence="2">
    <location>
        <begin position="55"/>
        <end position="196"/>
    </location>
</feature>
<dbReference type="eggNOG" id="COG1705">
    <property type="taxonomic scope" value="Bacteria"/>
</dbReference>
<dbReference type="Pfam" id="PF01510">
    <property type="entry name" value="Amidase_2"/>
    <property type="match status" value="1"/>
</dbReference>
<keyword evidence="1" id="KW-0732">Signal</keyword>
<name>A0A069CUN9_WEIOS</name>
<dbReference type="AlphaFoldDB" id="A0A069CUN9"/>
<gene>
    <name evidence="3" type="ORF">WOSG25_080260</name>
</gene>
<evidence type="ECO:0000313" key="3">
    <source>
        <dbReference type="EMBL" id="GAK31194.1"/>
    </source>
</evidence>
<dbReference type="GO" id="GO:0009253">
    <property type="term" value="P:peptidoglycan catabolic process"/>
    <property type="evidence" value="ECO:0007669"/>
    <property type="project" value="InterPro"/>
</dbReference>
<dbReference type="OrthoDB" id="9816557at2"/>
<dbReference type="STRING" id="1329250.WOSG25_080260"/>
<dbReference type="eggNOG" id="COG5632">
    <property type="taxonomic scope" value="Bacteria"/>
</dbReference>
<reference evidence="4" key="1">
    <citation type="journal article" date="2014" name="Genome Announc.">
        <title>Draft genome sequence of Weissella oryzae SG25T, isolated from fermented rice grains.</title>
        <authorList>
            <person name="Tanizawa Y."/>
            <person name="Fujisawa T."/>
            <person name="Mochizuki T."/>
            <person name="Kaminuma E."/>
            <person name="Suzuki Y."/>
            <person name="Nakamura Y."/>
            <person name="Tohno M."/>
        </authorList>
    </citation>
    <scope>NUCLEOTIDE SEQUENCE [LARGE SCALE GENOMIC DNA]</scope>
    <source>
        <strain evidence="4">DSM 25784 / JCM 18191 / LMG 30913 / SG25</strain>
    </source>
</reference>
<dbReference type="Proteomes" id="UP000030643">
    <property type="component" value="Unassembled WGS sequence"/>
</dbReference>
<feature type="chain" id="PRO_5001659627" evidence="1">
    <location>
        <begin position="33"/>
        <end position="662"/>
    </location>
</feature>
<dbReference type="Gene3D" id="3.40.80.10">
    <property type="entry name" value="Peptidoglycan recognition protein-like"/>
    <property type="match status" value="1"/>
</dbReference>
<dbReference type="EMBL" id="DF820491">
    <property type="protein sequence ID" value="GAK31194.1"/>
    <property type="molecule type" value="Genomic_DNA"/>
</dbReference>
<dbReference type="InterPro" id="IPR036505">
    <property type="entry name" value="Amidase/PGRP_sf"/>
</dbReference>
<accession>A0A069CUN9</accession>
<dbReference type="GO" id="GO:0008745">
    <property type="term" value="F:N-acetylmuramoyl-L-alanine amidase activity"/>
    <property type="evidence" value="ECO:0007669"/>
    <property type="project" value="InterPro"/>
</dbReference>
<dbReference type="SUPFAM" id="SSF55846">
    <property type="entry name" value="N-acetylmuramoyl-L-alanine amidase-like"/>
    <property type="match status" value="1"/>
</dbReference>
<evidence type="ECO:0000313" key="4">
    <source>
        <dbReference type="Proteomes" id="UP000030643"/>
    </source>
</evidence>
<dbReference type="InterPro" id="IPR002502">
    <property type="entry name" value="Amidase_domain"/>
</dbReference>
<evidence type="ECO:0000259" key="2">
    <source>
        <dbReference type="SMART" id="SM00644"/>
    </source>
</evidence>
<sequence>MKSVKAKCIIAFFLLFGTVTMGLLGSQQTASANAVNDYIMGKGWTPSANTNDISNALPKYAYRNGVGKPEGVIVHETANSSDKLSSNAIWNEINYMLNNYSSAFVHSFVDSTNRVEIADPNYLAWGAGPTANSRYIQTEQVEVEGKDAFAGELYNLATMQARYLKEYGLKPQLGTTVFSHAMTSSLFNETNHTDPNGYWADMAARFYGTTYTMNDYEWLLEQVYNQLTPAKYKVGDTVQITSGAICEANGYDLTNRRGWVGTIKSVTPTSAGSSHYEYDIDYNNGVQSMYVLEQDLQAAPAPAYKVGSLLKVADYATNEANGYDLTNHRGWTGTVKSFEINNTASSHYAYYLVYADGSRNEHVLEQDVSLSNDCAFQVGQQVQLKQTATATSDGTSLVSKQGWIGTVVQVAVLAQSTSKYQYTIDWGNGTTSTNVLEQDLAKPVASVYKVGQTVQIKNSANIESNGYDLSNRRGWIGTIKSTAVMNMYGSHYEYYVDYGNGVQSMHVLEQDLQNPSSPTYKVGQTVQIKNSANIESNGYDLSNRRGWIGTIKSTAVMNMYGSHYEYYVDYGNGIQSMHVLEQDLAKAATPKFNIGQSVQITNSAISEANGYNLTNHRGWQGIIKSYAIENAASSHYEYYVEYPNGECNMHVLEQDLQSSASN</sequence>
<evidence type="ECO:0000256" key="1">
    <source>
        <dbReference type="SAM" id="SignalP"/>
    </source>
</evidence>
<proteinExistence type="predicted"/>
<feature type="signal peptide" evidence="1">
    <location>
        <begin position="1"/>
        <end position="32"/>
    </location>
</feature>
<keyword evidence="4" id="KW-1185">Reference proteome</keyword>
<dbReference type="Gene3D" id="2.30.30.1210">
    <property type="entry name" value="Domain of unknown function DUF1541"/>
    <property type="match status" value="1"/>
</dbReference>
<organism evidence="3 4">
    <name type="scientific">Weissella oryzae (strain DSM 25784 / JCM 18191 / LMG 30913 / SG25)</name>
    <dbReference type="NCBI Taxonomy" id="1329250"/>
    <lineage>
        <taxon>Bacteria</taxon>
        <taxon>Bacillati</taxon>
        <taxon>Bacillota</taxon>
        <taxon>Bacilli</taxon>
        <taxon>Lactobacillales</taxon>
        <taxon>Lactobacillaceae</taxon>
        <taxon>Weissella</taxon>
    </lineage>
</organism>
<dbReference type="RefSeq" id="WP_052348570.1">
    <property type="nucleotide sequence ID" value="NZ_DF820491.1"/>
</dbReference>
<dbReference type="CDD" id="cd06583">
    <property type="entry name" value="PGRP"/>
    <property type="match status" value="1"/>
</dbReference>
<protein>
    <submittedName>
        <fullName evidence="3">Putative mannosyl-glycoprotein endo-beta-N-acetylglucosamidase</fullName>
    </submittedName>
</protein>
<dbReference type="SMART" id="SM00644">
    <property type="entry name" value="Ami_2"/>
    <property type="match status" value="1"/>
</dbReference>